<sequence>MSDVSGRVRRAFDDHNSFEQVGDETFESTATAFDGRVRVSEDGAEVTFDVEVRVPMLDAVVEGDVADVVEDGWYETFALRAEDIGGVTKVERDLSVDVRREGEEAVVETSFADVNERRGADDAGAVIDYVEGTYVQGVIPGYEYTDPVSSLIDRASEAAGGDGGTPL</sequence>
<protein>
    <submittedName>
        <fullName evidence="1">DUF5813 family protein</fullName>
    </submittedName>
</protein>
<evidence type="ECO:0000313" key="1">
    <source>
        <dbReference type="EMBL" id="MFC6824158.1"/>
    </source>
</evidence>
<comment type="caution">
    <text evidence="1">The sequence shown here is derived from an EMBL/GenBank/DDBJ whole genome shotgun (WGS) entry which is preliminary data.</text>
</comment>
<dbReference type="AlphaFoldDB" id="A0ABD5TXZ3"/>
<organism evidence="1 2">
    <name type="scientific">Halopelagius fulvigenes</name>
    <dbReference type="NCBI Taxonomy" id="1198324"/>
    <lineage>
        <taxon>Archaea</taxon>
        <taxon>Methanobacteriati</taxon>
        <taxon>Methanobacteriota</taxon>
        <taxon>Stenosarchaea group</taxon>
        <taxon>Halobacteria</taxon>
        <taxon>Halobacteriales</taxon>
        <taxon>Haloferacaceae</taxon>
    </lineage>
</organism>
<dbReference type="Pfam" id="PF19130">
    <property type="entry name" value="DUF5813"/>
    <property type="match status" value="1"/>
</dbReference>
<dbReference type="EMBL" id="JBHSXH010000009">
    <property type="protein sequence ID" value="MFC6824158.1"/>
    <property type="molecule type" value="Genomic_DNA"/>
</dbReference>
<evidence type="ECO:0000313" key="2">
    <source>
        <dbReference type="Proteomes" id="UP001596408"/>
    </source>
</evidence>
<reference evidence="1 2" key="1">
    <citation type="journal article" date="2019" name="Int. J. Syst. Evol. Microbiol.">
        <title>The Global Catalogue of Microorganisms (GCM) 10K type strain sequencing project: providing services to taxonomists for standard genome sequencing and annotation.</title>
        <authorList>
            <consortium name="The Broad Institute Genomics Platform"/>
            <consortium name="The Broad Institute Genome Sequencing Center for Infectious Disease"/>
            <person name="Wu L."/>
            <person name="Ma J."/>
        </authorList>
    </citation>
    <scope>NUCLEOTIDE SEQUENCE [LARGE SCALE GENOMIC DNA]</scope>
    <source>
        <strain evidence="1 2">YIM 94188</strain>
    </source>
</reference>
<name>A0ABD5TXZ3_9EURY</name>
<dbReference type="Proteomes" id="UP001596408">
    <property type="component" value="Unassembled WGS sequence"/>
</dbReference>
<gene>
    <name evidence="1" type="ORF">ACFQEV_03995</name>
</gene>
<keyword evidence="2" id="KW-1185">Reference proteome</keyword>
<dbReference type="InterPro" id="IPR043851">
    <property type="entry name" value="DUF5813"/>
</dbReference>
<dbReference type="RefSeq" id="WP_379692780.1">
    <property type="nucleotide sequence ID" value="NZ_JBHSXH010000009.1"/>
</dbReference>
<accession>A0ABD5TXZ3</accession>
<proteinExistence type="predicted"/>